<comment type="caution">
    <text evidence="1">The sequence shown here is derived from an EMBL/GenBank/DDBJ whole genome shotgun (WGS) entry which is preliminary data.</text>
</comment>
<evidence type="ECO:0000313" key="1">
    <source>
        <dbReference type="EMBL" id="NVL07970.1"/>
    </source>
</evidence>
<reference evidence="1" key="1">
    <citation type="submission" date="2020-06" db="EMBL/GenBank/DDBJ databases">
        <title>Whole Genome Sequence of Bradyrhizobium sp. Strain 66S1MB.</title>
        <authorList>
            <person name="Bromfield E."/>
            <person name="Cloutier S."/>
        </authorList>
    </citation>
    <scope>NUCLEOTIDE SEQUENCE</scope>
    <source>
        <strain evidence="1">66S1MB</strain>
    </source>
</reference>
<name>A0A973WRM9_9BRAD</name>
<dbReference type="RefSeq" id="WP_176531566.1">
    <property type="nucleotide sequence ID" value="NZ_CP088022.1"/>
</dbReference>
<proteinExistence type="predicted"/>
<accession>A0A973WRM9</accession>
<sequence>MAITFGDRLIDAGYHDITPEQEREIDDARHAAEANAARNKRIEGYASWLADDVDGLISAVAPRDAAPCQHSTAILAEARAAVALALSKIDLAIARDKEAHSQEAA</sequence>
<protein>
    <submittedName>
        <fullName evidence="1">Uncharacterized protein</fullName>
    </submittedName>
</protein>
<dbReference type="EMBL" id="JABWSX010000001">
    <property type="protein sequence ID" value="NVL07970.1"/>
    <property type="molecule type" value="Genomic_DNA"/>
</dbReference>
<organism evidence="1">
    <name type="scientific">Bradyrhizobium quebecense</name>
    <dbReference type="NCBI Taxonomy" id="2748629"/>
    <lineage>
        <taxon>Bacteria</taxon>
        <taxon>Pseudomonadati</taxon>
        <taxon>Pseudomonadota</taxon>
        <taxon>Alphaproteobacteria</taxon>
        <taxon>Hyphomicrobiales</taxon>
        <taxon>Nitrobacteraceae</taxon>
        <taxon>Bradyrhizobium</taxon>
    </lineage>
</organism>
<dbReference type="AlphaFoldDB" id="A0A973WRM9"/>
<gene>
    <name evidence="1" type="ORF">HU230_19905</name>
</gene>